<evidence type="ECO:0000256" key="2">
    <source>
        <dbReference type="ARBA" id="ARBA00022777"/>
    </source>
</evidence>
<feature type="domain" description="Carbohydrate kinase PfkB" evidence="3">
    <location>
        <begin position="93"/>
        <end position="352"/>
    </location>
</feature>
<keyword evidence="2" id="KW-0418">Kinase</keyword>
<dbReference type="Gene3D" id="3.40.1190.20">
    <property type="match status" value="1"/>
</dbReference>
<dbReference type="PANTHER" id="PTHR10584:SF166">
    <property type="entry name" value="RIBOKINASE"/>
    <property type="match status" value="1"/>
</dbReference>
<dbReference type="EMBL" id="SGUG01000075">
    <property type="protein sequence ID" value="MDG0865392.1"/>
    <property type="molecule type" value="Genomic_DNA"/>
</dbReference>
<organism evidence="4 5">
    <name type="scientific">Pelomonas aquatica</name>
    <dbReference type="NCBI Taxonomy" id="431058"/>
    <lineage>
        <taxon>Bacteria</taxon>
        <taxon>Pseudomonadati</taxon>
        <taxon>Pseudomonadota</taxon>
        <taxon>Betaproteobacteria</taxon>
        <taxon>Burkholderiales</taxon>
        <taxon>Sphaerotilaceae</taxon>
        <taxon>Roseateles</taxon>
    </lineage>
</organism>
<protein>
    <recommendedName>
        <fullName evidence="3">Carbohydrate kinase PfkB domain-containing protein</fullName>
    </recommendedName>
</protein>
<dbReference type="GO" id="GO:0016301">
    <property type="term" value="F:kinase activity"/>
    <property type="evidence" value="ECO:0007669"/>
    <property type="project" value="UniProtKB-KW"/>
</dbReference>
<dbReference type="InterPro" id="IPR011611">
    <property type="entry name" value="PfkB_dom"/>
</dbReference>
<keyword evidence="1" id="KW-0808">Transferase</keyword>
<accession>A0A9X4R6E2</accession>
<evidence type="ECO:0000259" key="3">
    <source>
        <dbReference type="Pfam" id="PF00294"/>
    </source>
</evidence>
<keyword evidence="5" id="KW-1185">Reference proteome</keyword>
<comment type="caution">
    <text evidence="4">The sequence shown here is derived from an EMBL/GenBank/DDBJ whole genome shotgun (WGS) entry which is preliminary data.</text>
</comment>
<dbReference type="Proteomes" id="UP001152766">
    <property type="component" value="Unassembled WGS sequence"/>
</dbReference>
<dbReference type="PANTHER" id="PTHR10584">
    <property type="entry name" value="SUGAR KINASE"/>
    <property type="match status" value="1"/>
</dbReference>
<evidence type="ECO:0000313" key="4">
    <source>
        <dbReference type="EMBL" id="MDG0865392.1"/>
    </source>
</evidence>
<name>A0A9X4R6E2_9BURK</name>
<sequence>MDTPAAWASSRIVTPRLSVMVRTPLCLAPQTGAIVASPARHHGESGITLGSICSLNICCCIEYFISRFTAQMSHCPIAVLGEALVDEFHDGPVAGGAPFNVARSLAALGVPALFISRIGADDAHGRLVLQSARRYGLAGLGLQRDAAHATGRVGVHERPGGGHSFEIHGDAAWDHLDAGPAGAALADAGAAVLYFGSLAQRHPVSRAAIRALVKPFAGLRLLDLNLRPGTDTPVLAAESLMLADWVKVNDGELARLAGWFADPAGAEAAQVAALMERFALQRLVLTCGAAGWRFYGPRGALLAQGPGEPQPRLVDTVGAGDAFTALLLAGLAQRRELPTTLALANRYAAFVCG</sequence>
<gene>
    <name evidence="4" type="ORF">EXJ73_23335</name>
</gene>
<dbReference type="AlphaFoldDB" id="A0A9X4R6E2"/>
<reference evidence="4" key="1">
    <citation type="submission" date="2019-02" db="EMBL/GenBank/DDBJ databases">
        <title>Draft genome of the type strain Pelomonas aquatica CCUG 52575T.</title>
        <authorList>
            <person name="Gomila M."/>
            <person name="Lalucat J."/>
        </authorList>
    </citation>
    <scope>NUCLEOTIDE SEQUENCE</scope>
    <source>
        <strain evidence="4">CCUG 52575</strain>
    </source>
</reference>
<dbReference type="SUPFAM" id="SSF53613">
    <property type="entry name" value="Ribokinase-like"/>
    <property type="match status" value="1"/>
</dbReference>
<dbReference type="InterPro" id="IPR029056">
    <property type="entry name" value="Ribokinase-like"/>
</dbReference>
<evidence type="ECO:0000256" key="1">
    <source>
        <dbReference type="ARBA" id="ARBA00022679"/>
    </source>
</evidence>
<dbReference type="InterPro" id="IPR002173">
    <property type="entry name" value="Carboh/pur_kinase_PfkB_CS"/>
</dbReference>
<proteinExistence type="predicted"/>
<dbReference type="PROSITE" id="PS00583">
    <property type="entry name" value="PFKB_KINASES_1"/>
    <property type="match status" value="1"/>
</dbReference>
<dbReference type="Pfam" id="PF00294">
    <property type="entry name" value="PfkB"/>
    <property type="match status" value="1"/>
</dbReference>
<feature type="non-terminal residue" evidence="4">
    <location>
        <position position="353"/>
    </location>
</feature>
<evidence type="ECO:0000313" key="5">
    <source>
        <dbReference type="Proteomes" id="UP001152766"/>
    </source>
</evidence>